<dbReference type="Gene3D" id="1.10.100.10">
    <property type="entry name" value="Insulin-like"/>
    <property type="match status" value="1"/>
</dbReference>
<dbReference type="InterPro" id="IPR016179">
    <property type="entry name" value="Insulin-like"/>
</dbReference>
<reference evidence="9 10" key="1">
    <citation type="journal article" date="2007" name="Nature">
        <title>Evolution of genes and genomes on the Drosophila phylogeny.</title>
        <authorList>
            <consortium name="Drosophila 12 Genomes Consortium"/>
            <person name="Clark A.G."/>
            <person name="Eisen M.B."/>
            <person name="Smith D.R."/>
            <person name="Bergman C.M."/>
            <person name="Oliver B."/>
            <person name="Markow T.A."/>
            <person name="Kaufman T.C."/>
            <person name="Kellis M."/>
            <person name="Gelbart W."/>
            <person name="Iyer V.N."/>
            <person name="Pollard D.A."/>
            <person name="Sackton T.B."/>
            <person name="Larracuente A.M."/>
            <person name="Singh N.D."/>
            <person name="Abad J.P."/>
            <person name="Abt D.N."/>
            <person name="Adryan B."/>
            <person name="Aguade M."/>
            <person name="Akashi H."/>
            <person name="Anderson W.W."/>
            <person name="Aquadro C.F."/>
            <person name="Ardell D.H."/>
            <person name="Arguello R."/>
            <person name="Artieri C.G."/>
            <person name="Barbash D.A."/>
            <person name="Barker D."/>
            <person name="Barsanti P."/>
            <person name="Batterham P."/>
            <person name="Batzoglou S."/>
            <person name="Begun D."/>
            <person name="Bhutkar A."/>
            <person name="Blanco E."/>
            <person name="Bosak S.A."/>
            <person name="Bradley R.K."/>
            <person name="Brand A.D."/>
            <person name="Brent M.R."/>
            <person name="Brooks A.N."/>
            <person name="Brown R.H."/>
            <person name="Butlin R.K."/>
            <person name="Caggese C."/>
            <person name="Calvi B.R."/>
            <person name="Bernardo de Carvalho A."/>
            <person name="Caspi A."/>
            <person name="Castrezana S."/>
            <person name="Celniker S.E."/>
            <person name="Chang J.L."/>
            <person name="Chapple C."/>
            <person name="Chatterji S."/>
            <person name="Chinwalla A."/>
            <person name="Civetta A."/>
            <person name="Clifton S.W."/>
            <person name="Comeron J.M."/>
            <person name="Costello J.C."/>
            <person name="Coyne J.A."/>
            <person name="Daub J."/>
            <person name="David R.G."/>
            <person name="Delcher A.L."/>
            <person name="Delehaunty K."/>
            <person name="Do C.B."/>
            <person name="Ebling H."/>
            <person name="Edwards K."/>
            <person name="Eickbush T."/>
            <person name="Evans J.D."/>
            <person name="Filipski A."/>
            <person name="Findeiss S."/>
            <person name="Freyhult E."/>
            <person name="Fulton L."/>
            <person name="Fulton R."/>
            <person name="Garcia A.C."/>
            <person name="Gardiner A."/>
            <person name="Garfield D.A."/>
            <person name="Garvin B.E."/>
            <person name="Gibson G."/>
            <person name="Gilbert D."/>
            <person name="Gnerre S."/>
            <person name="Godfrey J."/>
            <person name="Good R."/>
            <person name="Gotea V."/>
            <person name="Gravely B."/>
            <person name="Greenberg A.J."/>
            <person name="Griffiths-Jones S."/>
            <person name="Gross S."/>
            <person name="Guigo R."/>
            <person name="Gustafson E.A."/>
            <person name="Haerty W."/>
            <person name="Hahn M.W."/>
            <person name="Halligan D.L."/>
            <person name="Halpern A.L."/>
            <person name="Halter G.M."/>
            <person name="Han M.V."/>
            <person name="Heger A."/>
            <person name="Hillier L."/>
            <person name="Hinrichs A.S."/>
            <person name="Holmes I."/>
            <person name="Hoskins R.A."/>
            <person name="Hubisz M.J."/>
            <person name="Hultmark D."/>
            <person name="Huntley M.A."/>
            <person name="Jaffe D.B."/>
            <person name="Jagadeeshan S."/>
            <person name="Jeck W.R."/>
            <person name="Johnson J."/>
            <person name="Jones C.D."/>
            <person name="Jordan W.C."/>
            <person name="Karpen G.H."/>
            <person name="Kataoka E."/>
            <person name="Keightley P.D."/>
            <person name="Kheradpour P."/>
            <person name="Kirkness E.F."/>
            <person name="Koerich L.B."/>
            <person name="Kristiansen K."/>
            <person name="Kudrna D."/>
            <person name="Kulathinal R.J."/>
            <person name="Kumar S."/>
            <person name="Kwok R."/>
            <person name="Lander E."/>
            <person name="Langley C.H."/>
            <person name="Lapoint R."/>
            <person name="Lazzaro B.P."/>
            <person name="Lee S.J."/>
            <person name="Levesque L."/>
            <person name="Li R."/>
            <person name="Lin C.F."/>
            <person name="Lin M.F."/>
            <person name="Lindblad-Toh K."/>
            <person name="Llopart A."/>
            <person name="Long M."/>
            <person name="Low L."/>
            <person name="Lozovsky E."/>
            <person name="Lu J."/>
            <person name="Luo M."/>
            <person name="Machado C.A."/>
            <person name="Makalowski W."/>
            <person name="Marzo M."/>
            <person name="Matsuda M."/>
            <person name="Matzkin L."/>
            <person name="McAllister B."/>
            <person name="McBride C.S."/>
            <person name="McKernan B."/>
            <person name="McKernan K."/>
            <person name="Mendez-Lago M."/>
            <person name="Minx P."/>
            <person name="Mollenhauer M.U."/>
            <person name="Montooth K."/>
            <person name="Mount S.M."/>
            <person name="Mu X."/>
            <person name="Myers E."/>
            <person name="Negre B."/>
            <person name="Newfeld S."/>
            <person name="Nielsen R."/>
            <person name="Noor M.A."/>
            <person name="O'Grady P."/>
            <person name="Pachter L."/>
            <person name="Papaceit M."/>
            <person name="Parisi M.J."/>
            <person name="Parisi M."/>
            <person name="Parts L."/>
            <person name="Pedersen J.S."/>
            <person name="Pesole G."/>
            <person name="Phillippy A.M."/>
            <person name="Ponting C.P."/>
            <person name="Pop M."/>
            <person name="Porcelli D."/>
            <person name="Powell J.R."/>
            <person name="Prohaska S."/>
            <person name="Pruitt K."/>
            <person name="Puig M."/>
            <person name="Quesneville H."/>
            <person name="Ram K.R."/>
            <person name="Rand D."/>
            <person name="Rasmussen M.D."/>
            <person name="Reed L.K."/>
            <person name="Reenan R."/>
            <person name="Reily A."/>
            <person name="Remington K.A."/>
            <person name="Rieger T.T."/>
            <person name="Ritchie M.G."/>
            <person name="Robin C."/>
            <person name="Rogers Y.H."/>
            <person name="Rohde C."/>
            <person name="Rozas J."/>
            <person name="Rubenfield M.J."/>
            <person name="Ruiz A."/>
            <person name="Russo S."/>
            <person name="Salzberg S.L."/>
            <person name="Sanchez-Gracia A."/>
            <person name="Saranga D.J."/>
            <person name="Sato H."/>
            <person name="Schaeffer S.W."/>
            <person name="Schatz M.C."/>
            <person name="Schlenke T."/>
            <person name="Schwartz R."/>
            <person name="Segarra C."/>
            <person name="Singh R.S."/>
            <person name="Sirot L."/>
            <person name="Sirota M."/>
            <person name="Sisneros N.B."/>
            <person name="Smith C.D."/>
            <person name="Smith T.F."/>
            <person name="Spieth J."/>
            <person name="Stage D.E."/>
            <person name="Stark A."/>
            <person name="Stephan W."/>
            <person name="Strausberg R.L."/>
            <person name="Strempel S."/>
            <person name="Sturgill D."/>
            <person name="Sutton G."/>
            <person name="Sutton G.G."/>
            <person name="Tao W."/>
            <person name="Teichmann S."/>
            <person name="Tobari Y.N."/>
            <person name="Tomimura Y."/>
            <person name="Tsolas J.M."/>
            <person name="Valente V.L."/>
            <person name="Venter E."/>
            <person name="Venter J.C."/>
            <person name="Vicario S."/>
            <person name="Vieira F.G."/>
            <person name="Vilella A.J."/>
            <person name="Villasante A."/>
            <person name="Walenz B."/>
            <person name="Wang J."/>
            <person name="Wasserman M."/>
            <person name="Watts T."/>
            <person name="Wilson D."/>
            <person name="Wilson R.K."/>
            <person name="Wing R.A."/>
            <person name="Wolfner M.F."/>
            <person name="Wong A."/>
            <person name="Wong G.K."/>
            <person name="Wu C.I."/>
            <person name="Wu G."/>
            <person name="Yamamoto D."/>
            <person name="Yang H.P."/>
            <person name="Yang S.P."/>
            <person name="Yorke J.A."/>
            <person name="Yoshida K."/>
            <person name="Zdobnov E."/>
            <person name="Zhang P."/>
            <person name="Zhang Y."/>
            <person name="Zimin A.V."/>
            <person name="Baldwin J."/>
            <person name="Abdouelleil A."/>
            <person name="Abdulkadir J."/>
            <person name="Abebe A."/>
            <person name="Abera B."/>
            <person name="Abreu J."/>
            <person name="Acer S.C."/>
            <person name="Aftuck L."/>
            <person name="Alexander A."/>
            <person name="An P."/>
            <person name="Anderson E."/>
            <person name="Anderson S."/>
            <person name="Arachi H."/>
            <person name="Azer M."/>
            <person name="Bachantsang P."/>
            <person name="Barry A."/>
            <person name="Bayul T."/>
            <person name="Berlin A."/>
            <person name="Bessette D."/>
            <person name="Bloom T."/>
            <person name="Blye J."/>
            <person name="Boguslavskiy L."/>
            <person name="Bonnet C."/>
            <person name="Boukhgalter B."/>
            <person name="Bourzgui I."/>
            <person name="Brown A."/>
            <person name="Cahill P."/>
            <person name="Channer S."/>
            <person name="Cheshatsang Y."/>
            <person name="Chuda L."/>
            <person name="Citroen M."/>
            <person name="Collymore A."/>
            <person name="Cooke P."/>
            <person name="Costello M."/>
            <person name="D'Aco K."/>
            <person name="Daza R."/>
            <person name="De Haan G."/>
            <person name="DeGray S."/>
            <person name="DeMaso C."/>
            <person name="Dhargay N."/>
            <person name="Dooley K."/>
            <person name="Dooley E."/>
            <person name="Doricent M."/>
            <person name="Dorje P."/>
            <person name="Dorjee K."/>
            <person name="Dupes A."/>
            <person name="Elong R."/>
            <person name="Falk J."/>
            <person name="Farina A."/>
            <person name="Faro S."/>
            <person name="Ferguson D."/>
            <person name="Fisher S."/>
            <person name="Foley C.D."/>
            <person name="Franke A."/>
            <person name="Friedrich D."/>
            <person name="Gadbois L."/>
            <person name="Gearin G."/>
            <person name="Gearin C.R."/>
            <person name="Giannoukos G."/>
            <person name="Goode T."/>
            <person name="Graham J."/>
            <person name="Grandbois E."/>
            <person name="Grewal S."/>
            <person name="Gyaltsen K."/>
            <person name="Hafez N."/>
            <person name="Hagos B."/>
            <person name="Hall J."/>
            <person name="Henson C."/>
            <person name="Hollinger A."/>
            <person name="Honan T."/>
            <person name="Huard M.D."/>
            <person name="Hughes L."/>
            <person name="Hurhula B."/>
            <person name="Husby M.E."/>
            <person name="Kamat A."/>
            <person name="Kanga B."/>
            <person name="Kashin S."/>
            <person name="Khazanovich D."/>
            <person name="Kisner P."/>
            <person name="Lance K."/>
            <person name="Lara M."/>
            <person name="Lee W."/>
            <person name="Lennon N."/>
            <person name="Letendre F."/>
            <person name="LeVine R."/>
            <person name="Lipovsky A."/>
            <person name="Liu X."/>
            <person name="Liu J."/>
            <person name="Liu S."/>
            <person name="Lokyitsang T."/>
            <person name="Lokyitsang Y."/>
            <person name="Lubonja R."/>
            <person name="Lui A."/>
            <person name="MacDonald P."/>
            <person name="Magnisalis V."/>
            <person name="Maru K."/>
            <person name="Matthews C."/>
            <person name="McCusker W."/>
            <person name="McDonough S."/>
            <person name="Mehta T."/>
            <person name="Meldrim J."/>
            <person name="Meneus L."/>
            <person name="Mihai O."/>
            <person name="Mihalev A."/>
            <person name="Mihova T."/>
            <person name="Mittelman R."/>
            <person name="Mlenga V."/>
            <person name="Montmayeur A."/>
            <person name="Mulrain L."/>
            <person name="Navidi A."/>
            <person name="Naylor J."/>
            <person name="Negash T."/>
            <person name="Nguyen T."/>
            <person name="Nguyen N."/>
            <person name="Nicol R."/>
            <person name="Norbu C."/>
            <person name="Norbu N."/>
            <person name="Novod N."/>
            <person name="O'Neill B."/>
            <person name="Osman S."/>
            <person name="Markiewicz E."/>
            <person name="Oyono O.L."/>
            <person name="Patti C."/>
            <person name="Phunkhang P."/>
            <person name="Pierre F."/>
            <person name="Priest M."/>
            <person name="Raghuraman S."/>
            <person name="Rege F."/>
            <person name="Reyes R."/>
            <person name="Rise C."/>
            <person name="Rogov P."/>
            <person name="Ross K."/>
            <person name="Ryan E."/>
            <person name="Settipalli S."/>
            <person name="Shea T."/>
            <person name="Sherpa N."/>
            <person name="Shi L."/>
            <person name="Shih D."/>
            <person name="Sparrow T."/>
            <person name="Spaulding J."/>
            <person name="Stalker J."/>
            <person name="Stange-Thomann N."/>
            <person name="Stavropoulos S."/>
            <person name="Stone C."/>
            <person name="Strader C."/>
            <person name="Tesfaye S."/>
            <person name="Thomson T."/>
            <person name="Thoulutsang Y."/>
            <person name="Thoulutsang D."/>
            <person name="Topham K."/>
            <person name="Topping I."/>
            <person name="Tsamla T."/>
            <person name="Vassiliev H."/>
            <person name="Vo A."/>
            <person name="Wangchuk T."/>
            <person name="Wangdi T."/>
            <person name="Weiand M."/>
            <person name="Wilkinson J."/>
            <person name="Wilson A."/>
            <person name="Yadav S."/>
            <person name="Young G."/>
            <person name="Yu Q."/>
            <person name="Zembek L."/>
            <person name="Zhong D."/>
            <person name="Zimmer A."/>
            <person name="Zwirko Z."/>
            <person name="Jaffe D.B."/>
            <person name="Alvarez P."/>
            <person name="Brockman W."/>
            <person name="Butler J."/>
            <person name="Chin C."/>
            <person name="Gnerre S."/>
            <person name="Grabherr M."/>
            <person name="Kleber M."/>
            <person name="Mauceli E."/>
            <person name="MacCallum I."/>
        </authorList>
    </citation>
    <scope>NUCLEOTIDE SEQUENCE [LARGE SCALE GENOMIC DNA]</scope>
    <source>
        <strain evidence="10">Tucson 15287-2541.00</strain>
    </source>
</reference>
<evidence type="ECO:0000256" key="4">
    <source>
        <dbReference type="ARBA" id="ARBA00022729"/>
    </source>
</evidence>
<dbReference type="InParanoid" id="B4J2N9"/>
<evidence type="ECO:0000256" key="5">
    <source>
        <dbReference type="ARBA" id="ARBA00023157"/>
    </source>
</evidence>
<comment type="similarity">
    <text evidence="1 6">Belongs to the insulin family.</text>
</comment>
<evidence type="ECO:0000256" key="6">
    <source>
        <dbReference type="RuleBase" id="RU000406"/>
    </source>
</evidence>
<dbReference type="HOGENOM" id="CLU_1706141_0_0_1"/>
<dbReference type="InterPro" id="IPR036438">
    <property type="entry name" value="Insulin-like_sf"/>
</dbReference>
<evidence type="ECO:0000256" key="2">
    <source>
        <dbReference type="ARBA" id="ARBA00011207"/>
    </source>
</evidence>
<dbReference type="SMART" id="SM00078">
    <property type="entry name" value="IlGF"/>
    <property type="match status" value="1"/>
</dbReference>
<feature type="chain" id="PRO_5002807936" evidence="7">
    <location>
        <begin position="31"/>
        <end position="156"/>
    </location>
</feature>
<dbReference type="OMA" id="VYDECCV"/>
<dbReference type="eggNOG" id="ENOG502S3FQ">
    <property type="taxonomic scope" value="Eukaryota"/>
</dbReference>
<dbReference type="EMBL" id="CH916366">
    <property type="protein sequence ID" value="EDV96030.1"/>
    <property type="molecule type" value="Genomic_DNA"/>
</dbReference>
<keyword evidence="3" id="KW-0165">Cleavage on pair of basic residues</keyword>
<dbReference type="PANTHER" id="PTHR13647">
    <property type="entry name" value="INSULIN-LIKE PEPTIDE 2-RELATED"/>
    <property type="match status" value="1"/>
</dbReference>
<proteinExistence type="inferred from homology"/>
<dbReference type="STRING" id="7222.B4J2N9"/>
<dbReference type="Proteomes" id="UP000001070">
    <property type="component" value="Unassembled WGS sequence"/>
</dbReference>
<gene>
    <name evidence="9" type="primary">Dgri\GH15431</name>
    <name evidence="9" type="ORF">Dgri_GH15431</name>
</gene>
<name>B4J2N9_DROGR</name>
<sequence>MFIKSASLYGRQLVLLLALLIAIMGSGCYADGIGGFRAASMTHPLREGKHKLCGPALNEAMSMVCVNGYNTIPKKRMDSNQASLVDVVGVVAAEQTQLQQPRGSDDGYALSPLLSSIYGTEVLIKTRRLRRQRAGIYDECCVNSCSYPELLAYCRS</sequence>
<evidence type="ECO:0000259" key="8">
    <source>
        <dbReference type="SMART" id="SM00078"/>
    </source>
</evidence>
<evidence type="ECO:0000256" key="1">
    <source>
        <dbReference type="ARBA" id="ARBA00009034"/>
    </source>
</evidence>
<evidence type="ECO:0000256" key="3">
    <source>
        <dbReference type="ARBA" id="ARBA00022685"/>
    </source>
</evidence>
<organism evidence="10">
    <name type="scientific">Drosophila grimshawi</name>
    <name type="common">Hawaiian fruit fly</name>
    <name type="synonym">Idiomyia grimshawi</name>
    <dbReference type="NCBI Taxonomy" id="7222"/>
    <lineage>
        <taxon>Eukaryota</taxon>
        <taxon>Metazoa</taxon>
        <taxon>Ecdysozoa</taxon>
        <taxon>Arthropoda</taxon>
        <taxon>Hexapoda</taxon>
        <taxon>Insecta</taxon>
        <taxon>Pterygota</taxon>
        <taxon>Neoptera</taxon>
        <taxon>Endopterygota</taxon>
        <taxon>Diptera</taxon>
        <taxon>Brachycera</taxon>
        <taxon>Muscomorpha</taxon>
        <taxon>Ephydroidea</taxon>
        <taxon>Drosophilidae</taxon>
        <taxon>Drosophila</taxon>
        <taxon>Hawaiian Drosophila</taxon>
    </lineage>
</organism>
<dbReference type="AlphaFoldDB" id="B4J2N9"/>
<evidence type="ECO:0000313" key="9">
    <source>
        <dbReference type="EMBL" id="EDV96030.1"/>
    </source>
</evidence>
<dbReference type="InterPro" id="IPR022353">
    <property type="entry name" value="Insulin_CS"/>
</dbReference>
<dbReference type="FunCoup" id="B4J2N9">
    <property type="interactions" value="213"/>
</dbReference>
<feature type="domain" description="Insulin-like" evidence="8">
    <location>
        <begin position="50"/>
        <end position="154"/>
    </location>
</feature>
<dbReference type="PROSITE" id="PS00262">
    <property type="entry name" value="INSULIN"/>
    <property type="match status" value="1"/>
</dbReference>
<dbReference type="PROSITE" id="PS51257">
    <property type="entry name" value="PROKAR_LIPOPROTEIN"/>
    <property type="match status" value="1"/>
</dbReference>
<dbReference type="KEGG" id="dgr:6556876"/>
<comment type="subcellular location">
    <subcellularLocation>
        <location evidence="6">Secreted</location>
    </subcellularLocation>
</comment>
<keyword evidence="6" id="KW-0964">Secreted</keyword>
<accession>B4J2N9</accession>
<keyword evidence="5" id="KW-1015">Disulfide bond</keyword>
<dbReference type="GO" id="GO:0005179">
    <property type="term" value="F:hormone activity"/>
    <property type="evidence" value="ECO:0007669"/>
    <property type="project" value="InterPro"/>
</dbReference>
<dbReference type="InterPro" id="IPR022352">
    <property type="entry name" value="Ins/IGF/rlx"/>
</dbReference>
<evidence type="ECO:0000313" key="10">
    <source>
        <dbReference type="Proteomes" id="UP000001070"/>
    </source>
</evidence>
<protein>
    <submittedName>
        <fullName evidence="9">GH15431</fullName>
    </submittedName>
</protein>
<dbReference type="GO" id="GO:0005576">
    <property type="term" value="C:extracellular region"/>
    <property type="evidence" value="ECO:0007669"/>
    <property type="project" value="UniProtKB-SubCell"/>
</dbReference>
<evidence type="ECO:0000256" key="7">
    <source>
        <dbReference type="SAM" id="SignalP"/>
    </source>
</evidence>
<dbReference type="PhylomeDB" id="B4J2N9"/>
<comment type="subunit">
    <text evidence="2">Heterodimer of a B chain and an A chain linked by two disulfide bonds.</text>
</comment>
<keyword evidence="4 7" id="KW-0732">Signal</keyword>
<dbReference type="SUPFAM" id="SSF56994">
    <property type="entry name" value="Insulin-like"/>
    <property type="match status" value="1"/>
</dbReference>
<keyword evidence="10" id="KW-1185">Reference proteome</keyword>
<dbReference type="PRINTS" id="PR00276">
    <property type="entry name" value="INSULINFAMLY"/>
</dbReference>
<dbReference type="PANTHER" id="PTHR13647:SF4">
    <property type="entry name" value="INSULIN-LIKE PEPTIDE 1-RELATED"/>
    <property type="match status" value="1"/>
</dbReference>
<dbReference type="OrthoDB" id="10019596at2759"/>
<feature type="signal peptide" evidence="7">
    <location>
        <begin position="1"/>
        <end position="30"/>
    </location>
</feature>
<dbReference type="Pfam" id="PF00049">
    <property type="entry name" value="Insulin"/>
    <property type="match status" value="1"/>
</dbReference>